<dbReference type="Proteomes" id="UP000593998">
    <property type="component" value="Chromosome"/>
</dbReference>
<evidence type="ECO:0000256" key="1">
    <source>
        <dbReference type="SAM" id="MobiDB-lite"/>
    </source>
</evidence>
<dbReference type="EMBL" id="CP062789">
    <property type="protein sequence ID" value="QOK23837.1"/>
    <property type="molecule type" value="Genomic_DNA"/>
</dbReference>
<evidence type="ECO:0000313" key="8">
    <source>
        <dbReference type="Proteomes" id="UP000593998"/>
    </source>
</evidence>
<accession>A0A1W1YC04</accession>
<keyword evidence="6" id="KW-1185">Reference proteome</keyword>
<dbReference type="EMBL" id="FWXN01000001">
    <property type="protein sequence ID" value="SMC33679.1"/>
    <property type="molecule type" value="Genomic_DNA"/>
</dbReference>
<evidence type="ECO:0000313" key="4">
    <source>
        <dbReference type="EMBL" id="QOK23837.1"/>
    </source>
</evidence>
<keyword evidence="2" id="KW-0812">Transmembrane</keyword>
<protein>
    <submittedName>
        <fullName evidence="4">DUF4190 domain-containing protein</fullName>
    </submittedName>
</protein>
<name>A0A1L3MFA6_9MICO</name>
<dbReference type="Proteomes" id="UP000192634">
    <property type="component" value="Unassembled WGS sequence"/>
</dbReference>
<organism evidence="3 6">
    <name type="scientific">Janibacter indicus</name>
    <dbReference type="NCBI Taxonomy" id="857417"/>
    <lineage>
        <taxon>Bacteria</taxon>
        <taxon>Bacillati</taxon>
        <taxon>Actinomycetota</taxon>
        <taxon>Actinomycetes</taxon>
        <taxon>Micrococcales</taxon>
        <taxon>Intrasporangiaceae</taxon>
        <taxon>Janibacter</taxon>
    </lineage>
</organism>
<evidence type="ECO:0000256" key="2">
    <source>
        <dbReference type="SAM" id="Phobius"/>
    </source>
</evidence>
<gene>
    <name evidence="3" type="ORF">ASJ30_05450</name>
    <name evidence="4" type="ORF">IGS73_05480</name>
    <name evidence="5" type="ORF">SAMN06296429_101321</name>
</gene>
<reference evidence="5 7" key="2">
    <citation type="submission" date="2017-04" db="EMBL/GenBank/DDBJ databases">
        <authorList>
            <person name="Afonso C.L."/>
            <person name="Miller P.J."/>
            <person name="Scott M.A."/>
            <person name="Spackman E."/>
            <person name="Goraichik I."/>
            <person name="Dimitrov K.M."/>
            <person name="Suarez D.L."/>
            <person name="Swayne D.E."/>
        </authorList>
    </citation>
    <scope>NUCLEOTIDE SEQUENCE [LARGE SCALE GENOMIC DNA]</scope>
    <source>
        <strain evidence="5 7">CGMCC 1.12511</strain>
    </source>
</reference>
<dbReference type="KEGG" id="jte:ASJ30_05450"/>
<reference evidence="3 6" key="1">
    <citation type="submission" date="2015-11" db="EMBL/GenBank/DDBJ databases">
        <authorList>
            <person name="Zhang Y."/>
            <person name="Guo Z."/>
        </authorList>
    </citation>
    <scope>NUCLEOTIDE SEQUENCE [LARGE SCALE GENOMIC DNA]</scope>
    <source>
        <strain evidence="3 6">YFY001</strain>
    </source>
</reference>
<feature type="transmembrane region" description="Helical" evidence="2">
    <location>
        <begin position="66"/>
        <end position="93"/>
    </location>
</feature>
<dbReference type="AlphaFoldDB" id="A0A1L3MFA6"/>
<accession>A0A1L3MFA6</accession>
<dbReference type="EMBL" id="CP013290">
    <property type="protein sequence ID" value="APH01053.1"/>
    <property type="molecule type" value="Genomic_DNA"/>
</dbReference>
<dbReference type="Proteomes" id="UP000182938">
    <property type="component" value="Chromosome"/>
</dbReference>
<dbReference type="RefSeq" id="WP_072624212.1">
    <property type="nucleotide sequence ID" value="NZ_CP013290.1"/>
</dbReference>
<keyword evidence="2" id="KW-1133">Transmembrane helix</keyword>
<reference evidence="4 8" key="3">
    <citation type="submission" date="2020-10" db="EMBL/GenBank/DDBJ databases">
        <title>Janibacter indicus TT2 genome sequence.</title>
        <authorList>
            <person name="Lee K."/>
            <person name="Ganzorig M."/>
        </authorList>
    </citation>
    <scope>NUCLEOTIDE SEQUENCE [LARGE SCALE GENOMIC DNA]</scope>
    <source>
        <strain evidence="4 8">TT2</strain>
    </source>
</reference>
<feature type="region of interest" description="Disordered" evidence="1">
    <location>
        <begin position="1"/>
        <end position="59"/>
    </location>
</feature>
<proteinExistence type="predicted"/>
<feature type="transmembrane region" description="Helical" evidence="2">
    <location>
        <begin position="114"/>
        <end position="137"/>
    </location>
</feature>
<dbReference type="OrthoDB" id="4872372at2"/>
<sequence>MTTPPPPPGGGGNQPYDPSASNTGAGSMPGQGSAPDYGSAPGQPPQAPPPAPGGFPQGGEDKAKTMAIISLVTGGIGLLCCTWFVFSIAAIILGILGKKAPGSADSHKKAQIGLILGIVGVVLGVIMWPVLIATGSLDVYTN</sequence>
<keyword evidence="2" id="KW-0472">Membrane</keyword>
<evidence type="ECO:0000313" key="6">
    <source>
        <dbReference type="Proteomes" id="UP000182938"/>
    </source>
</evidence>
<evidence type="ECO:0000313" key="3">
    <source>
        <dbReference type="EMBL" id="APH01053.1"/>
    </source>
</evidence>
<evidence type="ECO:0000313" key="5">
    <source>
        <dbReference type="EMBL" id="SMC33679.1"/>
    </source>
</evidence>
<feature type="compositionally biased region" description="Pro residues" evidence="1">
    <location>
        <begin position="42"/>
        <end position="53"/>
    </location>
</feature>
<evidence type="ECO:0000313" key="7">
    <source>
        <dbReference type="Proteomes" id="UP000192634"/>
    </source>
</evidence>